<dbReference type="InterPro" id="IPR025513">
    <property type="entry name" value="DUF4401"/>
</dbReference>
<feature type="transmembrane region" description="Helical" evidence="1">
    <location>
        <begin position="99"/>
        <end position="119"/>
    </location>
</feature>
<organism evidence="3 4">
    <name type="scientific">Flagellimonas spongiicola</name>
    <dbReference type="NCBI Taxonomy" id="2942208"/>
    <lineage>
        <taxon>Bacteria</taxon>
        <taxon>Pseudomonadati</taxon>
        <taxon>Bacteroidota</taxon>
        <taxon>Flavobacteriia</taxon>
        <taxon>Flavobacteriales</taxon>
        <taxon>Flavobacteriaceae</taxon>
        <taxon>Flagellimonas</taxon>
    </lineage>
</organism>
<sequence>MEPKTRLKHLLGKIQDGNDLNLDKKALEAAMAANGSEKSSLSIKILSVVGGILASLAFMASLTFFGIYDSEISMLVLGVIFIASSLALNRLYDNLITDTFSISIYLIGIALVIAAFLSWDIDENVVTISVLIVAICSLFIVRNFMLLFISIMAIAVCLMILIIANDRYELIHLFIAFYAFSLLICFRTEALFFTSGNKTSSVYGPLRIGLIFSFLMGLIALGKRGLIPVDENWIWLSSLSILIANVYLVYDILKLMAVVRTNSKVLIYLLTLLVLLPTLFAPSICGAILIILLSFKVNYKTGLGIGIIALIYFVSQYYYDLTFTLLTKSIILMSSGLVLLCCYFLLLKTSKNE</sequence>
<feature type="transmembrane region" description="Helical" evidence="1">
    <location>
        <begin position="330"/>
        <end position="347"/>
    </location>
</feature>
<gene>
    <name evidence="3" type="ORF">M3P19_09375</name>
</gene>
<feature type="transmembrane region" description="Helical" evidence="1">
    <location>
        <begin position="202"/>
        <end position="221"/>
    </location>
</feature>
<keyword evidence="1" id="KW-0472">Membrane</keyword>
<feature type="transmembrane region" description="Helical" evidence="1">
    <location>
        <begin position="45"/>
        <end position="68"/>
    </location>
</feature>
<evidence type="ECO:0000313" key="4">
    <source>
        <dbReference type="Proteomes" id="UP001203607"/>
    </source>
</evidence>
<dbReference type="Proteomes" id="UP001203607">
    <property type="component" value="Unassembled WGS sequence"/>
</dbReference>
<feature type="transmembrane region" description="Helical" evidence="1">
    <location>
        <begin position="125"/>
        <end position="141"/>
    </location>
</feature>
<dbReference type="EMBL" id="JAMFMA010000002">
    <property type="protein sequence ID" value="MCL6274220.1"/>
    <property type="molecule type" value="Genomic_DNA"/>
</dbReference>
<proteinExistence type="predicted"/>
<evidence type="ECO:0000259" key="2">
    <source>
        <dbReference type="Pfam" id="PF14351"/>
    </source>
</evidence>
<comment type="caution">
    <text evidence="3">The sequence shown here is derived from an EMBL/GenBank/DDBJ whole genome shotgun (WGS) entry which is preliminary data.</text>
</comment>
<feature type="transmembrane region" description="Helical" evidence="1">
    <location>
        <begin position="170"/>
        <end position="190"/>
    </location>
</feature>
<accession>A0ABT0PS59</accession>
<name>A0ABT0PS59_9FLAO</name>
<feature type="transmembrane region" description="Helical" evidence="1">
    <location>
        <begin position="146"/>
        <end position="164"/>
    </location>
</feature>
<keyword evidence="1" id="KW-0812">Transmembrane</keyword>
<dbReference type="RefSeq" id="WP_249657407.1">
    <property type="nucleotide sequence ID" value="NZ_JAMFMA010000002.1"/>
</dbReference>
<protein>
    <submittedName>
        <fullName evidence="3">DUF4401 domain-containing protein</fullName>
    </submittedName>
</protein>
<feature type="transmembrane region" description="Helical" evidence="1">
    <location>
        <begin position="265"/>
        <end position="295"/>
    </location>
</feature>
<keyword evidence="1" id="KW-1133">Transmembrane helix</keyword>
<dbReference type="Pfam" id="PF14351">
    <property type="entry name" value="DUF4401"/>
    <property type="match status" value="1"/>
</dbReference>
<evidence type="ECO:0000256" key="1">
    <source>
        <dbReference type="SAM" id="Phobius"/>
    </source>
</evidence>
<evidence type="ECO:0000313" key="3">
    <source>
        <dbReference type="EMBL" id="MCL6274220.1"/>
    </source>
</evidence>
<feature type="transmembrane region" description="Helical" evidence="1">
    <location>
        <begin position="301"/>
        <end position="318"/>
    </location>
</feature>
<keyword evidence="4" id="KW-1185">Reference proteome</keyword>
<feature type="domain" description="DUF4401" evidence="2">
    <location>
        <begin position="41"/>
        <end position="348"/>
    </location>
</feature>
<reference evidence="3 4" key="1">
    <citation type="submission" date="2022-05" db="EMBL/GenBank/DDBJ databases">
        <authorList>
            <person name="Park J.-S."/>
        </authorList>
    </citation>
    <scope>NUCLEOTIDE SEQUENCE [LARGE SCALE GENOMIC DNA]</scope>
    <source>
        <strain evidence="3 4">2012CJ35-5</strain>
    </source>
</reference>
<feature type="transmembrane region" description="Helical" evidence="1">
    <location>
        <begin position="233"/>
        <end position="253"/>
    </location>
</feature>